<dbReference type="GO" id="GO:0005886">
    <property type="term" value="C:plasma membrane"/>
    <property type="evidence" value="ECO:0007669"/>
    <property type="project" value="TreeGrafter"/>
</dbReference>
<dbReference type="PANTHER" id="PTHR31415">
    <property type="entry name" value="OS05G0367900 PROTEIN"/>
    <property type="match status" value="1"/>
</dbReference>
<dbReference type="GO" id="GO:0009506">
    <property type="term" value="C:plasmodesma"/>
    <property type="evidence" value="ECO:0007669"/>
    <property type="project" value="TreeGrafter"/>
</dbReference>
<evidence type="ECO:0000256" key="2">
    <source>
        <dbReference type="ARBA" id="ARBA00023136"/>
    </source>
</evidence>
<keyword evidence="2" id="KW-0472">Membrane</keyword>
<comment type="subcellular location">
    <subcellularLocation>
        <location evidence="1">Membrane</location>
    </subcellularLocation>
</comment>
<sequence>MCFLTCLVHGEERGEYELCLPRVSAGELCAGALASALEERANADNRATSWRVKVAVCFCTTITNFVASLLSLYLLWLIIFRPYKFCPKVDAAILAAFDLDAARDTLSYDLALNVTFFNDHRIYSVRFDHLTAGLYYNGTKLGPSDDATLPSSFTQKPRRHRAVYPVLRGHASNISATVEEEFSREQARGSFTVDVMMRTTLTYKFWPTRAVYYYQYNCWLNFPDPAKANRDTPAVTGGVRCGVK</sequence>
<dbReference type="PANTHER" id="PTHR31415:SF82">
    <property type="entry name" value="OS05G0203150 PROTEIN"/>
    <property type="match status" value="1"/>
</dbReference>
<dbReference type="GO" id="GO:0098542">
    <property type="term" value="P:defense response to other organism"/>
    <property type="evidence" value="ECO:0007669"/>
    <property type="project" value="InterPro"/>
</dbReference>
<dbReference type="AlphaFoldDB" id="M8BNQ7"/>
<dbReference type="EnsemblPlants" id="EMT26635">
    <property type="protein sequence ID" value="EMT26635"/>
    <property type="gene ID" value="F775_03248"/>
</dbReference>
<dbReference type="ExpressionAtlas" id="M8BNQ7">
    <property type="expression patterns" value="baseline"/>
</dbReference>
<evidence type="ECO:0000256" key="1">
    <source>
        <dbReference type="ARBA" id="ARBA00004370"/>
    </source>
</evidence>
<evidence type="ECO:0008006" key="4">
    <source>
        <dbReference type="Google" id="ProtNLM"/>
    </source>
</evidence>
<protein>
    <recommendedName>
        <fullName evidence="4">Late embryogenesis abundant protein LEA-2 subgroup domain-containing protein</fullName>
    </recommendedName>
</protein>
<evidence type="ECO:0000313" key="3">
    <source>
        <dbReference type="EnsemblPlants" id="EMT26635"/>
    </source>
</evidence>
<dbReference type="InterPro" id="IPR044839">
    <property type="entry name" value="NDR1-like"/>
</dbReference>
<proteinExistence type="predicted"/>
<accession>M8BNQ7</accession>
<name>M8BNQ7_AEGTA</name>
<reference evidence="3" key="1">
    <citation type="submission" date="2015-06" db="UniProtKB">
        <authorList>
            <consortium name="EnsemblPlants"/>
        </authorList>
    </citation>
    <scope>IDENTIFICATION</scope>
</reference>
<organism evidence="3">
    <name type="scientific">Aegilops tauschii</name>
    <name type="common">Tausch's goatgrass</name>
    <name type="synonym">Aegilops squarrosa</name>
    <dbReference type="NCBI Taxonomy" id="37682"/>
    <lineage>
        <taxon>Eukaryota</taxon>
        <taxon>Viridiplantae</taxon>
        <taxon>Streptophyta</taxon>
        <taxon>Embryophyta</taxon>
        <taxon>Tracheophyta</taxon>
        <taxon>Spermatophyta</taxon>
        <taxon>Magnoliopsida</taxon>
        <taxon>Liliopsida</taxon>
        <taxon>Poales</taxon>
        <taxon>Poaceae</taxon>
        <taxon>BOP clade</taxon>
        <taxon>Pooideae</taxon>
        <taxon>Triticodae</taxon>
        <taxon>Triticeae</taxon>
        <taxon>Triticinae</taxon>
        <taxon>Aegilops</taxon>
    </lineage>
</organism>